<sequence length="291" mass="32164">MTAGDAAAAAKQHWNALAQCGVEIRNLQSLKDTLSDRNSIDLPLPDIRAQIVLLAEQHVAPEKLQQLYLALSSGYTLSGGLALPKDQAQTMMHLLALKRAEPDQLKALYQVMYGYSGLGFAKSLAQTTSIQLAQAGADSAHFKETYIASAPRGQATAIAEASKAAVTNDLSGMVRRYALDAKPYTAGEFLQHYGEGAWLNQWLDSPLEKRLSNDRRAYTANQFSRHFPSTWIAMYKGSQEATQIRLAEDGKPYTMAEYQQYYGDQWHDKWSVAPELSCKECAPYIPITVLV</sequence>
<dbReference type="Proteomes" id="UP000649617">
    <property type="component" value="Unassembled WGS sequence"/>
</dbReference>
<organism evidence="1 2">
    <name type="scientific">Symbiodinium pilosum</name>
    <name type="common">Dinoflagellate</name>
    <dbReference type="NCBI Taxonomy" id="2952"/>
    <lineage>
        <taxon>Eukaryota</taxon>
        <taxon>Sar</taxon>
        <taxon>Alveolata</taxon>
        <taxon>Dinophyceae</taxon>
        <taxon>Suessiales</taxon>
        <taxon>Symbiodiniaceae</taxon>
        <taxon>Symbiodinium</taxon>
    </lineage>
</organism>
<name>A0A812LGL2_SYMPI</name>
<reference evidence="1" key="1">
    <citation type="submission" date="2021-02" db="EMBL/GenBank/DDBJ databases">
        <authorList>
            <person name="Dougan E. K."/>
            <person name="Rhodes N."/>
            <person name="Thang M."/>
            <person name="Chan C."/>
        </authorList>
    </citation>
    <scope>NUCLEOTIDE SEQUENCE</scope>
</reference>
<accession>A0A812LGL2</accession>
<dbReference type="AlphaFoldDB" id="A0A812LGL2"/>
<comment type="caution">
    <text evidence="1">The sequence shown here is derived from an EMBL/GenBank/DDBJ whole genome shotgun (WGS) entry which is preliminary data.</text>
</comment>
<evidence type="ECO:0000313" key="2">
    <source>
        <dbReference type="Proteomes" id="UP000649617"/>
    </source>
</evidence>
<dbReference type="EMBL" id="CAJNIZ010005614">
    <property type="protein sequence ID" value="CAE7243093.1"/>
    <property type="molecule type" value="Genomic_DNA"/>
</dbReference>
<protein>
    <submittedName>
        <fullName evidence="1">Rps1 protein</fullName>
    </submittedName>
</protein>
<proteinExistence type="predicted"/>
<dbReference type="OrthoDB" id="426776at2759"/>
<gene>
    <name evidence="1" type="primary">rps1</name>
    <name evidence="1" type="ORF">SPIL2461_LOCUS4329</name>
</gene>
<keyword evidence="2" id="KW-1185">Reference proteome</keyword>
<evidence type="ECO:0000313" key="1">
    <source>
        <dbReference type="EMBL" id="CAE7243093.1"/>
    </source>
</evidence>